<keyword evidence="1" id="KW-0732">Signal</keyword>
<sequence>MTRILALALAATVGTATLAAADTSYVAIQPAQNASTNLELNLVTSATDATLLIQNLNGTLLGSAPLTAGANTNVKVSLDRTPVTDVIAVIEADGQVLSQDRVEISRM</sequence>
<name>A0A0D0QDU1_9RHOB</name>
<dbReference type="EMBL" id="AONG01000005">
    <property type="protein sequence ID" value="KIQ70532.1"/>
    <property type="molecule type" value="Genomic_DNA"/>
</dbReference>
<dbReference type="Proteomes" id="UP000035100">
    <property type="component" value="Unassembled WGS sequence"/>
</dbReference>
<organism evidence="2 3">
    <name type="scientific">Wenxinia marina DSM 24838</name>
    <dbReference type="NCBI Taxonomy" id="1123501"/>
    <lineage>
        <taxon>Bacteria</taxon>
        <taxon>Pseudomonadati</taxon>
        <taxon>Pseudomonadota</taxon>
        <taxon>Alphaproteobacteria</taxon>
        <taxon>Rhodobacterales</taxon>
        <taxon>Roseobacteraceae</taxon>
        <taxon>Wenxinia</taxon>
    </lineage>
</organism>
<comment type="caution">
    <text evidence="2">The sequence shown here is derived from an EMBL/GenBank/DDBJ whole genome shotgun (WGS) entry which is preliminary data.</text>
</comment>
<dbReference type="AlphaFoldDB" id="A0A0D0QDU1"/>
<gene>
    <name evidence="2" type="ORF">Wenmar_00908</name>
</gene>
<dbReference type="RefSeq" id="WP_018304274.1">
    <property type="nucleotide sequence ID" value="NZ_KB902312.1"/>
</dbReference>
<feature type="chain" id="PRO_5002230586" evidence="1">
    <location>
        <begin position="22"/>
        <end position="107"/>
    </location>
</feature>
<evidence type="ECO:0000313" key="3">
    <source>
        <dbReference type="Proteomes" id="UP000035100"/>
    </source>
</evidence>
<evidence type="ECO:0000313" key="2">
    <source>
        <dbReference type="EMBL" id="KIQ70532.1"/>
    </source>
</evidence>
<proteinExistence type="predicted"/>
<protein>
    <submittedName>
        <fullName evidence="2">Uncharacterized protein</fullName>
    </submittedName>
</protein>
<evidence type="ECO:0000256" key="1">
    <source>
        <dbReference type="SAM" id="SignalP"/>
    </source>
</evidence>
<keyword evidence="3" id="KW-1185">Reference proteome</keyword>
<feature type="signal peptide" evidence="1">
    <location>
        <begin position="1"/>
        <end position="21"/>
    </location>
</feature>
<accession>A0A0D0QDU1</accession>
<dbReference type="STRING" id="1123501.Wenmar_00908"/>
<reference evidence="2 3" key="1">
    <citation type="submission" date="2013-01" db="EMBL/GenBank/DDBJ databases">
        <authorList>
            <person name="Fiebig A."/>
            <person name="Goeker M."/>
            <person name="Klenk H.-P.P."/>
        </authorList>
    </citation>
    <scope>NUCLEOTIDE SEQUENCE [LARGE SCALE GENOMIC DNA]</scope>
    <source>
        <strain evidence="2 3">DSM 24838</strain>
    </source>
</reference>